<dbReference type="AlphaFoldDB" id="A0A0K1PDX6"/>
<dbReference type="Proteomes" id="UP000055590">
    <property type="component" value="Chromosome"/>
</dbReference>
<dbReference type="EMBL" id="CP012332">
    <property type="protein sequence ID" value="AKU91710.1"/>
    <property type="molecule type" value="Genomic_DNA"/>
</dbReference>
<organism evidence="1 2">
    <name type="scientific">Vulgatibacter incomptus</name>
    <dbReference type="NCBI Taxonomy" id="1391653"/>
    <lineage>
        <taxon>Bacteria</taxon>
        <taxon>Pseudomonadati</taxon>
        <taxon>Myxococcota</taxon>
        <taxon>Myxococcia</taxon>
        <taxon>Myxococcales</taxon>
        <taxon>Cystobacterineae</taxon>
        <taxon>Vulgatibacteraceae</taxon>
        <taxon>Vulgatibacter</taxon>
    </lineage>
</organism>
<proteinExistence type="predicted"/>
<evidence type="ECO:0000313" key="2">
    <source>
        <dbReference type="Proteomes" id="UP000055590"/>
    </source>
</evidence>
<name>A0A0K1PDX6_9BACT</name>
<protein>
    <submittedName>
        <fullName evidence="1">Uncharacterized protein</fullName>
    </submittedName>
</protein>
<evidence type="ECO:0000313" key="1">
    <source>
        <dbReference type="EMBL" id="AKU91710.1"/>
    </source>
</evidence>
<reference evidence="1 2" key="1">
    <citation type="submission" date="2015-08" db="EMBL/GenBank/DDBJ databases">
        <authorList>
            <person name="Babu N.S."/>
            <person name="Beckwith C.J."/>
            <person name="Beseler K.G."/>
            <person name="Brison A."/>
            <person name="Carone J.V."/>
            <person name="Caskin T.P."/>
            <person name="Diamond M."/>
            <person name="Durham M.E."/>
            <person name="Foxe J.M."/>
            <person name="Go M."/>
            <person name="Henderson B.A."/>
            <person name="Jones I.B."/>
            <person name="McGettigan J.A."/>
            <person name="Micheletti S.J."/>
            <person name="Nasrallah M.E."/>
            <person name="Ortiz D."/>
            <person name="Piller C.R."/>
            <person name="Privatt S.R."/>
            <person name="Schneider S.L."/>
            <person name="Sharp S."/>
            <person name="Smith T.C."/>
            <person name="Stanton J.D."/>
            <person name="Ullery H.E."/>
            <person name="Wilson R.J."/>
            <person name="Serrano M.G."/>
            <person name="Buck G."/>
            <person name="Lee V."/>
            <person name="Wang Y."/>
            <person name="Carvalho R."/>
            <person name="Voegtly L."/>
            <person name="Shi R."/>
            <person name="Duckworth R."/>
            <person name="Johnson A."/>
            <person name="Loviza R."/>
            <person name="Walstead R."/>
            <person name="Shah Z."/>
            <person name="Kiflezghi M."/>
            <person name="Wade K."/>
            <person name="Ball S.L."/>
            <person name="Bradley K.W."/>
            <person name="Asai D.J."/>
            <person name="Bowman C.A."/>
            <person name="Russell D.A."/>
            <person name="Pope W.H."/>
            <person name="Jacobs-Sera D."/>
            <person name="Hendrix R.W."/>
            <person name="Hatfull G.F."/>
        </authorList>
    </citation>
    <scope>NUCLEOTIDE SEQUENCE [LARGE SCALE GENOMIC DNA]</scope>
    <source>
        <strain evidence="1 2">DSM 27710</strain>
    </source>
</reference>
<sequence>MMSVPGDVYVGDPAFTQRATRTRSFLLPPVRFFAFPADATVWAAAPVSAVPPYLPPTTSPGYAPQIVGLRRDTTSSATLLTPSFADDLRYVLDVNRIRAVSVAFKVVEPRNDPNFSGGVDLGGSRPGTARVSLMESSFELKALSSFLQ</sequence>
<dbReference type="KEGG" id="vin:AKJ08_2097"/>
<keyword evidence="2" id="KW-1185">Reference proteome</keyword>
<accession>A0A0K1PDX6</accession>
<gene>
    <name evidence="1" type="ORF">AKJ08_2097</name>
</gene>
<dbReference type="STRING" id="1391653.AKJ08_2097"/>